<dbReference type="PROSITE" id="PS00678">
    <property type="entry name" value="WD_REPEATS_1"/>
    <property type="match status" value="3"/>
</dbReference>
<evidence type="ECO:0000259" key="6">
    <source>
        <dbReference type="PROSITE" id="PS50011"/>
    </source>
</evidence>
<feature type="domain" description="Protein kinase" evidence="6">
    <location>
        <begin position="17"/>
        <end position="276"/>
    </location>
</feature>
<dbReference type="PROSITE" id="PS50082">
    <property type="entry name" value="WD_REPEATS_2"/>
    <property type="match status" value="6"/>
</dbReference>
<dbReference type="InterPro" id="IPR008271">
    <property type="entry name" value="Ser/Thr_kinase_AS"/>
</dbReference>
<dbReference type="SMART" id="SM00320">
    <property type="entry name" value="WD40"/>
    <property type="match status" value="10"/>
</dbReference>
<dbReference type="SMART" id="SM00671">
    <property type="entry name" value="SEL1"/>
    <property type="match status" value="6"/>
</dbReference>
<feature type="repeat" description="WD" evidence="3">
    <location>
        <begin position="939"/>
        <end position="982"/>
    </location>
</feature>
<dbReference type="SUPFAM" id="SSF56112">
    <property type="entry name" value="Protein kinase-like (PK-like)"/>
    <property type="match status" value="1"/>
</dbReference>
<dbReference type="InterPro" id="IPR000719">
    <property type="entry name" value="Prot_kinase_dom"/>
</dbReference>
<organism evidence="7 8">
    <name type="scientific">Streptomyces finlayi</name>
    <dbReference type="NCBI Taxonomy" id="67296"/>
    <lineage>
        <taxon>Bacteria</taxon>
        <taxon>Bacillati</taxon>
        <taxon>Actinomycetota</taxon>
        <taxon>Actinomycetes</taxon>
        <taxon>Kitasatosporales</taxon>
        <taxon>Streptomycetaceae</taxon>
        <taxon>Streptomyces</taxon>
    </lineage>
</organism>
<feature type="repeat" description="WD" evidence="3">
    <location>
        <begin position="613"/>
        <end position="644"/>
    </location>
</feature>
<dbReference type="EMBL" id="BMVC01000004">
    <property type="protein sequence ID" value="GHC89575.1"/>
    <property type="molecule type" value="Genomic_DNA"/>
</dbReference>
<keyword evidence="4" id="KW-0802">TPR repeat</keyword>
<dbReference type="Gene3D" id="3.30.200.20">
    <property type="entry name" value="Phosphorylase Kinase, domain 1"/>
    <property type="match status" value="1"/>
</dbReference>
<dbReference type="PROSITE" id="PS00108">
    <property type="entry name" value="PROTEIN_KINASE_ST"/>
    <property type="match status" value="1"/>
</dbReference>
<comment type="caution">
    <text evidence="7">The sequence shown here is derived from an EMBL/GenBank/DDBJ whole genome shotgun (WGS) entry which is preliminary data.</text>
</comment>
<dbReference type="RefSeq" id="WP_189823453.1">
    <property type="nucleotide sequence ID" value="NZ_BMVC01000004.1"/>
</dbReference>
<protein>
    <recommendedName>
        <fullName evidence="6">Protein kinase domain-containing protein</fullName>
    </recommendedName>
</protein>
<feature type="repeat" description="WD" evidence="3">
    <location>
        <begin position="447"/>
        <end position="478"/>
    </location>
</feature>
<dbReference type="InterPro" id="IPR015943">
    <property type="entry name" value="WD40/YVTN_repeat-like_dom_sf"/>
</dbReference>
<name>A0A918WVZ4_9ACTN</name>
<dbReference type="Proteomes" id="UP000638353">
    <property type="component" value="Unassembled WGS sequence"/>
</dbReference>
<dbReference type="Gene3D" id="2.130.10.10">
    <property type="entry name" value="YVTN repeat-like/Quinoprotein amine dehydrogenase"/>
    <property type="match status" value="4"/>
</dbReference>
<evidence type="ECO:0000313" key="8">
    <source>
        <dbReference type="Proteomes" id="UP000638353"/>
    </source>
</evidence>
<dbReference type="Pfam" id="PF13374">
    <property type="entry name" value="TPR_10"/>
    <property type="match status" value="2"/>
</dbReference>
<dbReference type="SMART" id="SM00220">
    <property type="entry name" value="S_TKc"/>
    <property type="match status" value="1"/>
</dbReference>
<reference evidence="7" key="2">
    <citation type="submission" date="2020-09" db="EMBL/GenBank/DDBJ databases">
        <authorList>
            <person name="Sun Q."/>
            <person name="Ohkuma M."/>
        </authorList>
    </citation>
    <scope>NUCLEOTIDE SEQUENCE</scope>
    <source>
        <strain evidence="7">JCM 4637</strain>
    </source>
</reference>
<dbReference type="CDD" id="cd14014">
    <property type="entry name" value="STKc_PknB_like"/>
    <property type="match status" value="1"/>
</dbReference>
<feature type="repeat" description="WD" evidence="3">
    <location>
        <begin position="897"/>
        <end position="938"/>
    </location>
</feature>
<dbReference type="SUPFAM" id="SSF48452">
    <property type="entry name" value="TPR-like"/>
    <property type="match status" value="1"/>
</dbReference>
<dbReference type="InterPro" id="IPR019775">
    <property type="entry name" value="WD40_repeat_CS"/>
</dbReference>
<dbReference type="PROSITE" id="PS50011">
    <property type="entry name" value="PROTEIN_KINASE_DOM"/>
    <property type="match status" value="1"/>
</dbReference>
<dbReference type="SUPFAM" id="SSF81901">
    <property type="entry name" value="HCP-like"/>
    <property type="match status" value="2"/>
</dbReference>
<dbReference type="PROSITE" id="PS50294">
    <property type="entry name" value="WD_REPEATS_REGION"/>
    <property type="match status" value="1"/>
</dbReference>
<dbReference type="SUPFAM" id="SSF50998">
    <property type="entry name" value="Quinoprotein alcohol dehydrogenase-like"/>
    <property type="match status" value="2"/>
</dbReference>
<feature type="region of interest" description="Disordered" evidence="5">
    <location>
        <begin position="1066"/>
        <end position="1096"/>
    </location>
</feature>
<evidence type="ECO:0000256" key="2">
    <source>
        <dbReference type="ARBA" id="ARBA00022737"/>
    </source>
</evidence>
<evidence type="ECO:0000256" key="5">
    <source>
        <dbReference type="SAM" id="MobiDB-lite"/>
    </source>
</evidence>
<evidence type="ECO:0000256" key="4">
    <source>
        <dbReference type="PROSITE-ProRule" id="PRU00339"/>
    </source>
</evidence>
<dbReference type="Pfam" id="PF13432">
    <property type="entry name" value="TPR_16"/>
    <property type="match status" value="1"/>
</dbReference>
<dbReference type="CDD" id="cd00200">
    <property type="entry name" value="WD40"/>
    <property type="match status" value="1"/>
</dbReference>
<feature type="repeat" description="TPR" evidence="4">
    <location>
        <begin position="299"/>
        <end position="332"/>
    </location>
</feature>
<dbReference type="InterPro" id="IPR011047">
    <property type="entry name" value="Quinoprotein_ADH-like_sf"/>
</dbReference>
<dbReference type="SMART" id="SM00028">
    <property type="entry name" value="TPR"/>
    <property type="match status" value="3"/>
</dbReference>
<evidence type="ECO:0000256" key="3">
    <source>
        <dbReference type="PROSITE-ProRule" id="PRU00221"/>
    </source>
</evidence>
<dbReference type="Pfam" id="PF00069">
    <property type="entry name" value="Pkinase"/>
    <property type="match status" value="1"/>
</dbReference>
<dbReference type="PANTHER" id="PTHR19879:SF9">
    <property type="entry name" value="TRANSCRIPTION INITIATION FACTOR TFIID SUBUNIT 5"/>
    <property type="match status" value="1"/>
</dbReference>
<dbReference type="PANTHER" id="PTHR19879">
    <property type="entry name" value="TRANSCRIPTION INITIATION FACTOR TFIID"/>
    <property type="match status" value="1"/>
</dbReference>
<dbReference type="InterPro" id="IPR011990">
    <property type="entry name" value="TPR-like_helical_dom_sf"/>
</dbReference>
<proteinExistence type="predicted"/>
<keyword evidence="1 3" id="KW-0853">WD repeat</keyword>
<reference evidence="7" key="1">
    <citation type="journal article" date="2014" name="Int. J. Syst. Evol. Microbiol.">
        <title>Complete genome sequence of Corynebacterium casei LMG S-19264T (=DSM 44701T), isolated from a smear-ripened cheese.</title>
        <authorList>
            <consortium name="US DOE Joint Genome Institute (JGI-PGF)"/>
            <person name="Walter F."/>
            <person name="Albersmeier A."/>
            <person name="Kalinowski J."/>
            <person name="Ruckert C."/>
        </authorList>
    </citation>
    <scope>NUCLEOTIDE SEQUENCE</scope>
    <source>
        <strain evidence="7">JCM 4637</strain>
    </source>
</reference>
<dbReference type="Gene3D" id="1.25.40.10">
    <property type="entry name" value="Tetratricopeptide repeat domain"/>
    <property type="match status" value="3"/>
</dbReference>
<dbReference type="InterPro" id="IPR001680">
    <property type="entry name" value="WD40_rpt"/>
</dbReference>
<dbReference type="Gene3D" id="1.10.510.10">
    <property type="entry name" value="Transferase(Phosphotransferase) domain 1"/>
    <property type="match status" value="1"/>
</dbReference>
<gene>
    <name evidence="7" type="ORF">GCM10010334_22810</name>
</gene>
<dbReference type="GO" id="GO:0004672">
    <property type="term" value="F:protein kinase activity"/>
    <property type="evidence" value="ECO:0007669"/>
    <property type="project" value="InterPro"/>
</dbReference>
<keyword evidence="2" id="KW-0677">Repeat</keyword>
<accession>A0A918WVZ4</accession>
<dbReference type="InterPro" id="IPR011009">
    <property type="entry name" value="Kinase-like_dom_sf"/>
</dbReference>
<dbReference type="InterPro" id="IPR019734">
    <property type="entry name" value="TPR_rpt"/>
</dbReference>
<dbReference type="InterPro" id="IPR006597">
    <property type="entry name" value="Sel1-like"/>
</dbReference>
<dbReference type="PROSITE" id="PS50005">
    <property type="entry name" value="TPR"/>
    <property type="match status" value="1"/>
</dbReference>
<evidence type="ECO:0000313" key="7">
    <source>
        <dbReference type="EMBL" id="GHC89575.1"/>
    </source>
</evidence>
<dbReference type="Pfam" id="PF00400">
    <property type="entry name" value="WD40"/>
    <property type="match status" value="2"/>
</dbReference>
<feature type="repeat" description="WD" evidence="3">
    <location>
        <begin position="983"/>
        <end position="1024"/>
    </location>
</feature>
<dbReference type="GO" id="GO:0005524">
    <property type="term" value="F:ATP binding"/>
    <property type="evidence" value="ECO:0007669"/>
    <property type="project" value="InterPro"/>
</dbReference>
<sequence>MPQDEPWAVGDVVSGQYEVTGVHTDGGMGLVYRVRHRDWDTDLAVKCPRPELFRTPEQQRAFVREAETWVSLGLHPHVCGCHYVRVLGGVPRVFAEYVPGGSLRDRIHDRSLYEGPPHEVLARVLDLAVQTAWGLQHAHERGLVHQDVKPANVLLDTDGTAKVTDFGIASARAAGSGEAAPVGMTMAYASPEQARHRPLSVRTDVYSFAVSLLELFSGEVTWLMGPVAGESLEALRLDWEGPVALPPPVADLLAHCLREDPEQRPESMAALAAQLIVLYEELLGRPYPRPQPRAAELRADELNNRALSLLDLGRTEEADTAFEAALRADPRHPEATYNAGLARWRRGRITDEDLISALEAVGADAEDAARVRPLLDEVHRERGATGAGDDVREVRWSSYRTKGTKDSQVRLTRDGRRALSSVGGAVRLWDLATGRCLRELDGTHGQVGLGEDGRQALTVGSDGLVRLWDAETGHCLRTFTPQYRTGDTAVRQPTLLPGPGLAVAGTSDGTVLCWDLATGRVRHTLEGFHSGAVRAAVEGQHLLFQGAVELVHLRDPFGAREETRMPNGNRFEAPLCLSADGRTAATADYGRIQVWATRTGDELCSLSASADHLDLSPDGRLLAGGARDGAVRLWEVATGRTLRTYRGHAGEAAAVVFLDDGWHLLAAGHDGTVRRLRLPGAYTAATRLSRPRRHDELSSLDGRVASLVADAEEARAQGRTADALDRLSRARSVPGHERDPRALDAWHALAREPYVNRTGLRASWPSRTLGDFEGRANLALSPDGRTAAIRLPHDLHLVDVATGARGTVIEGLPESYGMNVLRDVHFTADGRTVLTANADGTLDAWSVADGTRQASISLTLGAAAAGFTGDGARALVWGADHRVRLWEMASGTCLHTLDGDHGRDRRLWLAPDGRSAATAGPDNTVRTWDLTTGRRLRELRGHTAPVEALAVDEERGLLVSCGGRGDDRIRLWDLQEGLCVREFEAQPHYARVLRLTPDGRFVLSRDSEGVLRLWELATGRCLRVLDGDFGDAVFGPDGCWALTAEAQGAVRIWEFDWELAVDPAASVQAEPSGTEGTTEGTAVAHGRVDSPRAGGRRRTELEPLLQALVRFTADPKLDTTEARHRRGARSGDADAMIRLGAALLEKGDTAGALREFRGAADLGSPMAMNNLAVVYKRTGQKAEAAAWQRRAAEHRYPAAMVEEGFRAYEERRLDEAERWMHGAAEQGDAHAMHVLGMLLNEIGGRTGEVEKWFRASADKDHRSAMYSLALLVQDAGREAEAEQWYRKAADKGHPQAMNNLGNILRYSDRGADAEQWYRRSAEAGEPMGMLNLGEVLEAVRPAEAVEWYRRAVAKGSERAAVHLRRLGAGG</sequence>
<evidence type="ECO:0000256" key="1">
    <source>
        <dbReference type="ARBA" id="ARBA00022574"/>
    </source>
</evidence>
<feature type="repeat" description="WD" evidence="3">
    <location>
        <begin position="821"/>
        <end position="855"/>
    </location>
</feature>